<sequence length="217" mass="24418">MTPGPCLQTPEGLRYWYVDHGPTIGNHESVLTEDPTISMHLFYGLGPETVATYLFRYRGTAMGFHAREISEGLGPGQEGPEYDAATNILSLPVCLIGIPVRDAAAPYRRGEDGRLLRGEGWSHVKKPPGDRVETWVTGLTGEDYLQGKRDRFPSWQVQTEMLALWPWLLEGLWGDFRRLQPGWTGRAENGRLIPVKRMRFGQALERELTGGLWLARA</sequence>
<dbReference type="RefSeq" id="WP_168773384.1">
    <property type="nucleotide sequence ID" value="NZ_JAABNR010000002.1"/>
</dbReference>
<dbReference type="Proteomes" id="UP001193501">
    <property type="component" value="Unassembled WGS sequence"/>
</dbReference>
<gene>
    <name evidence="1" type="ORF">GV832_03250</name>
</gene>
<name>A0AAE5BUB0_9RHOB</name>
<proteinExistence type="predicted"/>
<evidence type="ECO:0000313" key="2">
    <source>
        <dbReference type="Proteomes" id="UP001193501"/>
    </source>
</evidence>
<reference evidence="1" key="1">
    <citation type="submission" date="2020-01" db="EMBL/GenBank/DDBJ databases">
        <authorList>
            <person name="Chen W.-M."/>
        </authorList>
    </citation>
    <scope>NUCLEOTIDE SEQUENCE</scope>
    <source>
        <strain evidence="1">CYK-10</strain>
    </source>
</reference>
<comment type="caution">
    <text evidence="1">The sequence shown here is derived from an EMBL/GenBank/DDBJ whole genome shotgun (WGS) entry which is preliminary data.</text>
</comment>
<dbReference type="AlphaFoldDB" id="A0AAE5BUB0"/>
<organism evidence="1 2">
    <name type="scientific">Stagnihabitans tardus</name>
    <dbReference type="NCBI Taxonomy" id="2699202"/>
    <lineage>
        <taxon>Bacteria</taxon>
        <taxon>Pseudomonadati</taxon>
        <taxon>Pseudomonadota</taxon>
        <taxon>Alphaproteobacteria</taxon>
        <taxon>Rhodobacterales</taxon>
        <taxon>Paracoccaceae</taxon>
        <taxon>Stagnihabitans</taxon>
    </lineage>
</organism>
<protein>
    <submittedName>
        <fullName evidence="1">Uncharacterized protein</fullName>
    </submittedName>
</protein>
<dbReference type="EMBL" id="JAABNR010000002">
    <property type="protein sequence ID" value="NBZ86584.1"/>
    <property type="molecule type" value="Genomic_DNA"/>
</dbReference>
<keyword evidence="2" id="KW-1185">Reference proteome</keyword>
<evidence type="ECO:0000313" key="1">
    <source>
        <dbReference type="EMBL" id="NBZ86584.1"/>
    </source>
</evidence>
<accession>A0AAE5BUB0</accession>